<dbReference type="Proteomes" id="UP000823749">
    <property type="component" value="Chromosome 6"/>
</dbReference>
<evidence type="ECO:0000313" key="1">
    <source>
        <dbReference type="EMBL" id="KAG5544010.1"/>
    </source>
</evidence>
<keyword evidence="2" id="KW-1185">Reference proteome</keyword>
<comment type="caution">
    <text evidence="1">The sequence shown here is derived from an EMBL/GenBank/DDBJ whole genome shotgun (WGS) entry which is preliminary data.</text>
</comment>
<name>A0AAV6JV33_9ERIC</name>
<reference evidence="1 2" key="1">
    <citation type="submission" date="2020-08" db="EMBL/GenBank/DDBJ databases">
        <title>Plant Genome Project.</title>
        <authorList>
            <person name="Zhang R.-G."/>
        </authorList>
    </citation>
    <scope>NUCLEOTIDE SEQUENCE [LARGE SCALE GENOMIC DNA]</scope>
    <source>
        <strain evidence="1">WSP0</strain>
        <tissue evidence="1">Leaf</tissue>
    </source>
</reference>
<accession>A0AAV6JV33</accession>
<sequence>MMHWFKTFPKTPTSSPRLLGVVIINPLSCYTAIYRTIGDGFARELIKQDDAVVSFPMNIPTVSSVVPQHFFARRLETGTNMLLPRRRTIHVEIKPSPGLWAFCLIKT</sequence>
<evidence type="ECO:0000313" key="2">
    <source>
        <dbReference type="Proteomes" id="UP000823749"/>
    </source>
</evidence>
<organism evidence="1 2">
    <name type="scientific">Rhododendron griersonianum</name>
    <dbReference type="NCBI Taxonomy" id="479676"/>
    <lineage>
        <taxon>Eukaryota</taxon>
        <taxon>Viridiplantae</taxon>
        <taxon>Streptophyta</taxon>
        <taxon>Embryophyta</taxon>
        <taxon>Tracheophyta</taxon>
        <taxon>Spermatophyta</taxon>
        <taxon>Magnoliopsida</taxon>
        <taxon>eudicotyledons</taxon>
        <taxon>Gunneridae</taxon>
        <taxon>Pentapetalae</taxon>
        <taxon>asterids</taxon>
        <taxon>Ericales</taxon>
        <taxon>Ericaceae</taxon>
        <taxon>Ericoideae</taxon>
        <taxon>Rhodoreae</taxon>
        <taxon>Rhododendron</taxon>
    </lineage>
</organism>
<dbReference type="EMBL" id="JACTNZ010000006">
    <property type="protein sequence ID" value="KAG5544010.1"/>
    <property type="molecule type" value="Genomic_DNA"/>
</dbReference>
<protein>
    <submittedName>
        <fullName evidence="1">Uncharacterized protein</fullName>
    </submittedName>
</protein>
<gene>
    <name evidence="1" type="ORF">RHGRI_016683</name>
</gene>
<dbReference type="AlphaFoldDB" id="A0AAV6JV33"/>
<proteinExistence type="predicted"/>